<dbReference type="Proteomes" id="UP001162175">
    <property type="component" value="Unassembled WGS sequence"/>
</dbReference>
<name>A0A7Z7D3W8_MYCAR</name>
<dbReference type="AlphaFoldDB" id="A0A7Z7D3W8"/>
<dbReference type="EMBL" id="JAPFAR010000020">
    <property type="protein sequence ID" value="MDI3349454.1"/>
    <property type="molecule type" value="Genomic_DNA"/>
</dbReference>
<sequence>MVIRKYHQYNDYNFVINNKRNGKLEKLFNFNGVRYNGKDIDKLLKEKGYIK</sequence>
<reference evidence="1" key="1">
    <citation type="submission" date="2022-11" db="EMBL/GenBank/DDBJ databases">
        <title>Draft genome of Mycoplasma arginini isolated from fly.</title>
        <authorList>
            <person name="Severgnini M."/>
            <person name="Gioia G."/>
            <person name="Cremonesi P."/>
            <person name="Moroni P."/>
            <person name="Addis M.F."/>
            <person name="Castiglioni B."/>
        </authorList>
    </citation>
    <scope>NUCLEOTIDE SEQUENCE</scope>
    <source>
        <strain evidence="1">QMP CG1-1632</strain>
    </source>
</reference>
<comment type="caution">
    <text evidence="1">The sequence shown here is derived from an EMBL/GenBank/DDBJ whole genome shotgun (WGS) entry which is preliminary data.</text>
</comment>
<organism evidence="1 2">
    <name type="scientific">Mycoplasmopsis arginini</name>
    <name type="common">Mycoplasma arginini</name>
    <dbReference type="NCBI Taxonomy" id="2094"/>
    <lineage>
        <taxon>Bacteria</taxon>
        <taxon>Bacillati</taxon>
        <taxon>Mycoplasmatota</taxon>
        <taxon>Mycoplasmoidales</taxon>
        <taxon>Metamycoplasmataceae</taxon>
        <taxon>Mycoplasmopsis</taxon>
    </lineage>
</organism>
<proteinExistence type="predicted"/>
<accession>A0A7Z7D3W8</accession>
<evidence type="ECO:0000313" key="2">
    <source>
        <dbReference type="Proteomes" id="UP001162175"/>
    </source>
</evidence>
<gene>
    <name evidence="1" type="ORF">DCBHLPFO_00566</name>
</gene>
<dbReference type="RefSeq" id="WP_004414606.1">
    <property type="nucleotide sequence ID" value="NZ_FPMH01000001.1"/>
</dbReference>
<protein>
    <submittedName>
        <fullName evidence="1">Uncharacterized protein</fullName>
    </submittedName>
</protein>
<evidence type="ECO:0000313" key="1">
    <source>
        <dbReference type="EMBL" id="MDI3349454.1"/>
    </source>
</evidence>